<dbReference type="Pfam" id="PF03328">
    <property type="entry name" value="HpcH_HpaI"/>
    <property type="match status" value="1"/>
</dbReference>
<evidence type="ECO:0000256" key="2">
    <source>
        <dbReference type="ARBA" id="ARBA00022723"/>
    </source>
</evidence>
<feature type="binding site" evidence="5">
    <location>
        <position position="120"/>
    </location>
    <ligand>
        <name>Mg(2+)</name>
        <dbReference type="ChEBI" id="CHEBI:18420"/>
    </ligand>
</feature>
<feature type="binding site" evidence="5">
    <location>
        <position position="146"/>
    </location>
    <ligand>
        <name>Mg(2+)</name>
        <dbReference type="ChEBI" id="CHEBI:18420"/>
    </ligand>
</feature>
<dbReference type="InterPro" id="IPR011206">
    <property type="entry name" value="Citrate_lyase_beta/mcl1/mcl2"/>
</dbReference>
<protein>
    <submittedName>
        <fullName evidence="7">Citrate lyase subunit beta/citryl-CoA lyase</fullName>
    </submittedName>
</protein>
<feature type="binding site" evidence="4">
    <location>
        <position position="120"/>
    </location>
    <ligand>
        <name>substrate</name>
    </ligand>
</feature>
<evidence type="ECO:0000313" key="8">
    <source>
        <dbReference type="Proteomes" id="UP000295388"/>
    </source>
</evidence>
<comment type="cofactor">
    <cofactor evidence="1">
        <name>Mg(2+)</name>
        <dbReference type="ChEBI" id="CHEBI:18420"/>
    </cofactor>
</comment>
<sequence length="279" mass="29390">MHDLIGRAGAARTLLFVPGDRPELFAKAERSGADLVVLDLEDAVHEKHKREARDAVAEYLGTGTVSAVRMNASGTAWHDEDIRMVASHDCIAMVPKAAADNLMAVAQRLGAGRAMIALVETSAGVLDARRIAEVAGVERLALGTFDLAAELGVTPEDREAMAVSRNMMVLASSAAGIAPPIDGITAALGEENVLRSDLAYARRLGFGGKLCIHPAQVSVAAEMMMPDAQQLAWAGRVLAAAEHESVAVVDGQMVDRPVILRARRLLAAAEQSMAGPTNE</sequence>
<dbReference type="GO" id="GO:0000287">
    <property type="term" value="F:magnesium ion binding"/>
    <property type="evidence" value="ECO:0007669"/>
    <property type="project" value="TreeGrafter"/>
</dbReference>
<evidence type="ECO:0000259" key="6">
    <source>
        <dbReference type="Pfam" id="PF03328"/>
    </source>
</evidence>
<dbReference type="RefSeq" id="WP_133799532.1">
    <property type="nucleotide sequence ID" value="NZ_SNWQ01000003.1"/>
</dbReference>
<evidence type="ECO:0000313" key="7">
    <source>
        <dbReference type="EMBL" id="TDO51613.1"/>
    </source>
</evidence>
<comment type="caution">
    <text evidence="7">The sequence shown here is derived from an EMBL/GenBank/DDBJ whole genome shotgun (WGS) entry which is preliminary data.</text>
</comment>
<dbReference type="AlphaFoldDB" id="A0A4R6KKC5"/>
<feature type="domain" description="HpcH/HpaI aldolase/citrate lyase" evidence="6">
    <location>
        <begin position="12"/>
        <end position="214"/>
    </location>
</feature>
<reference evidence="7 8" key="1">
    <citation type="submission" date="2019-03" db="EMBL/GenBank/DDBJ databases">
        <title>Genomic Encyclopedia of Type Strains, Phase III (KMG-III): the genomes of soil and plant-associated and newly described type strains.</title>
        <authorList>
            <person name="Whitman W."/>
        </authorList>
    </citation>
    <scope>NUCLEOTIDE SEQUENCE [LARGE SCALE GENOMIC DNA]</scope>
    <source>
        <strain evidence="7 8">VKM Ac-2527</strain>
    </source>
</reference>
<dbReference type="Gene3D" id="3.20.20.60">
    <property type="entry name" value="Phosphoenolpyruvate-binding domains"/>
    <property type="match status" value="1"/>
</dbReference>
<evidence type="ECO:0000256" key="3">
    <source>
        <dbReference type="ARBA" id="ARBA00022842"/>
    </source>
</evidence>
<evidence type="ECO:0000256" key="4">
    <source>
        <dbReference type="PIRSR" id="PIRSR015582-1"/>
    </source>
</evidence>
<name>A0A4R6KKC5_9ACTN</name>
<dbReference type="GO" id="GO:0006107">
    <property type="term" value="P:oxaloacetate metabolic process"/>
    <property type="evidence" value="ECO:0007669"/>
    <property type="project" value="TreeGrafter"/>
</dbReference>
<evidence type="ECO:0000256" key="1">
    <source>
        <dbReference type="ARBA" id="ARBA00001946"/>
    </source>
</evidence>
<proteinExistence type="predicted"/>
<dbReference type="OrthoDB" id="5172636at2"/>
<evidence type="ECO:0000256" key="5">
    <source>
        <dbReference type="PIRSR" id="PIRSR015582-2"/>
    </source>
</evidence>
<accession>A0A4R6KKC5</accession>
<dbReference type="PANTHER" id="PTHR32308">
    <property type="entry name" value="LYASE BETA SUBUNIT, PUTATIVE (AFU_ORTHOLOGUE AFUA_4G13030)-RELATED"/>
    <property type="match status" value="1"/>
</dbReference>
<dbReference type="InterPro" id="IPR040442">
    <property type="entry name" value="Pyrv_kinase-like_dom_sf"/>
</dbReference>
<dbReference type="InterPro" id="IPR005000">
    <property type="entry name" value="Aldolase/citrate-lyase_domain"/>
</dbReference>
<keyword evidence="8" id="KW-1185">Reference proteome</keyword>
<dbReference type="PIRSF" id="PIRSF015582">
    <property type="entry name" value="Cit_lyase_B"/>
    <property type="match status" value="1"/>
</dbReference>
<dbReference type="SUPFAM" id="SSF51621">
    <property type="entry name" value="Phosphoenolpyruvate/pyruvate domain"/>
    <property type="match status" value="1"/>
</dbReference>
<dbReference type="Proteomes" id="UP000295388">
    <property type="component" value="Unassembled WGS sequence"/>
</dbReference>
<dbReference type="EMBL" id="SNWQ01000003">
    <property type="protein sequence ID" value="TDO51613.1"/>
    <property type="molecule type" value="Genomic_DNA"/>
</dbReference>
<dbReference type="InterPro" id="IPR015813">
    <property type="entry name" value="Pyrv/PenolPyrv_kinase-like_dom"/>
</dbReference>
<gene>
    <name evidence="7" type="ORF">EV643_103352</name>
</gene>
<keyword evidence="7" id="KW-0456">Lyase</keyword>
<dbReference type="PANTHER" id="PTHR32308:SF10">
    <property type="entry name" value="CITRATE LYASE SUBUNIT BETA"/>
    <property type="match status" value="1"/>
</dbReference>
<keyword evidence="2 5" id="KW-0479">Metal-binding</keyword>
<dbReference type="GO" id="GO:0016829">
    <property type="term" value="F:lyase activity"/>
    <property type="evidence" value="ECO:0007669"/>
    <property type="project" value="UniProtKB-KW"/>
</dbReference>
<keyword evidence="3 5" id="KW-0460">Magnesium</keyword>
<feature type="binding site" evidence="4">
    <location>
        <position position="69"/>
    </location>
    <ligand>
        <name>substrate</name>
    </ligand>
</feature>
<organism evidence="7 8">
    <name type="scientific">Kribbella caucasensis</name>
    <dbReference type="NCBI Taxonomy" id="2512215"/>
    <lineage>
        <taxon>Bacteria</taxon>
        <taxon>Bacillati</taxon>
        <taxon>Actinomycetota</taxon>
        <taxon>Actinomycetes</taxon>
        <taxon>Propionibacteriales</taxon>
        <taxon>Kribbellaceae</taxon>
        <taxon>Kribbella</taxon>
    </lineage>
</organism>